<evidence type="ECO:0000313" key="3">
    <source>
        <dbReference type="Proteomes" id="UP000190625"/>
    </source>
</evidence>
<dbReference type="OrthoDB" id="9803993at2"/>
<dbReference type="GO" id="GO:0006508">
    <property type="term" value="P:proteolysis"/>
    <property type="evidence" value="ECO:0007669"/>
    <property type="project" value="InterPro"/>
</dbReference>
<sequence length="317" mass="34007">MKELEKAADIVINDCMAVKDDETVLVITDEPLRKIGMAFFQMAKKVAAEAILTEITSRPNHGAEPPKSVANLMQEVDVVLMPTSKSLSHTNARKGANEAGTRAATLPMITEEIMKRTLTADYEVIKERSMKVAKILDEGKVAHLTTDKGTDIKMSLETRKGKPDTGIYHKDGDFGNLPAGEAYIAPLEGTSKGKVVIDGAMSGIGMIEESITLIIEDGYAVEVEGGTEAKKLEDILNQYEKEARNVAELGIGTNDQATLVGNVLEDEKVMGTVHVAIGDNSAFGGKVEVESHLDGIITGPTLKVDGKVVMEDGELVI</sequence>
<keyword evidence="2" id="KW-0645">Protease</keyword>
<keyword evidence="3" id="KW-1185">Reference proteome</keyword>
<dbReference type="PANTHER" id="PTHR34448">
    <property type="entry name" value="AMINOPEPTIDASE"/>
    <property type="match status" value="1"/>
</dbReference>
<keyword evidence="1" id="KW-0479">Metal-binding</keyword>
<keyword evidence="2" id="KW-0031">Aminopeptidase</keyword>
<name>A0A1T4QR55_9FIRM</name>
<organism evidence="2 3">
    <name type="scientific">Selenihalanaerobacter shriftii</name>
    <dbReference type="NCBI Taxonomy" id="142842"/>
    <lineage>
        <taxon>Bacteria</taxon>
        <taxon>Bacillati</taxon>
        <taxon>Bacillota</taxon>
        <taxon>Clostridia</taxon>
        <taxon>Halanaerobiales</taxon>
        <taxon>Halobacteroidaceae</taxon>
        <taxon>Selenihalanaerobacter</taxon>
    </lineage>
</organism>
<dbReference type="Pfam" id="PF26233">
    <property type="entry name" value="NicX"/>
    <property type="match status" value="1"/>
</dbReference>
<keyword evidence="2" id="KW-0378">Hydrolase</keyword>
<dbReference type="PANTHER" id="PTHR34448:SF1">
    <property type="entry name" value="BLL6088 PROTEIN"/>
    <property type="match status" value="1"/>
</dbReference>
<dbReference type="Proteomes" id="UP000190625">
    <property type="component" value="Unassembled WGS sequence"/>
</dbReference>
<protein>
    <submittedName>
        <fullName evidence="2">Leucyl aminopeptidase (Aminopeptidase T)</fullName>
    </submittedName>
</protein>
<dbReference type="GO" id="GO:0004177">
    <property type="term" value="F:aminopeptidase activity"/>
    <property type="evidence" value="ECO:0007669"/>
    <property type="project" value="UniProtKB-KW"/>
</dbReference>
<dbReference type="InterPro" id="IPR052170">
    <property type="entry name" value="M29_Exopeptidase"/>
</dbReference>
<reference evidence="3" key="1">
    <citation type="submission" date="2017-02" db="EMBL/GenBank/DDBJ databases">
        <authorList>
            <person name="Varghese N."/>
            <person name="Submissions S."/>
        </authorList>
    </citation>
    <scope>NUCLEOTIDE SEQUENCE [LARGE SCALE GENOMIC DNA]</scope>
    <source>
        <strain evidence="3">ATCC BAA-73</strain>
    </source>
</reference>
<dbReference type="AlphaFoldDB" id="A0A1T4QR55"/>
<dbReference type="STRING" id="142842.SAMN02745118_02666"/>
<dbReference type="SUPFAM" id="SSF144052">
    <property type="entry name" value="Thermophilic metalloprotease-like"/>
    <property type="match status" value="1"/>
</dbReference>
<dbReference type="InterPro" id="IPR058739">
    <property type="entry name" value="NicX"/>
</dbReference>
<proteinExistence type="predicted"/>
<dbReference type="GO" id="GO:0046872">
    <property type="term" value="F:metal ion binding"/>
    <property type="evidence" value="ECO:0007669"/>
    <property type="project" value="UniProtKB-KW"/>
</dbReference>
<evidence type="ECO:0000256" key="1">
    <source>
        <dbReference type="ARBA" id="ARBA00022723"/>
    </source>
</evidence>
<gene>
    <name evidence="2" type="ORF">SAMN02745118_02666</name>
</gene>
<accession>A0A1T4QR55</accession>
<evidence type="ECO:0000313" key="2">
    <source>
        <dbReference type="EMBL" id="SKA06220.1"/>
    </source>
</evidence>
<dbReference type="EMBL" id="FUWM01000031">
    <property type="protein sequence ID" value="SKA06220.1"/>
    <property type="molecule type" value="Genomic_DNA"/>
</dbReference>
<dbReference type="RefSeq" id="WP_078811059.1">
    <property type="nucleotide sequence ID" value="NZ_FUWM01000031.1"/>
</dbReference>